<dbReference type="Proteomes" id="UP001483337">
    <property type="component" value="Chromosome"/>
</dbReference>
<proteinExistence type="predicted"/>
<dbReference type="RefSeq" id="WP_353932902.1">
    <property type="nucleotide sequence ID" value="NZ_CP150886.1"/>
</dbReference>
<keyword evidence="3" id="KW-1185">Reference proteome</keyword>
<evidence type="ECO:0000313" key="2">
    <source>
        <dbReference type="EMBL" id="WZB90006.1"/>
    </source>
</evidence>
<accession>A0ABZ2UX78</accession>
<protein>
    <submittedName>
        <fullName evidence="2">Uncharacterized protein</fullName>
    </submittedName>
</protein>
<sequence>MSTAAVKIYNLRQVINLLVSSIGTAIILSGCSANGFHSSTDKWKTYKNPRYGFEFTYPSHWTAIKSDNNDGVTIVSPENPDTEIRAWASREMPELQNQQTNTQIDNNFETIQGISGVLTVQTDQKISSMQLTITHKQVQYHWQAHTNHQDFPTHYPLFSYIAKEYKIQRSETETRKKTNHLMTNDRINEQQGTETW</sequence>
<dbReference type="PROSITE" id="PS51257">
    <property type="entry name" value="PROKAR_LIPOPROTEIN"/>
    <property type="match status" value="1"/>
</dbReference>
<reference evidence="2 3" key="1">
    <citation type="submission" date="2024-04" db="EMBL/GenBank/DDBJ databases">
        <title>Okeanomitos corallinicola gen. &amp; sp. nov. (Nostocales, Cyanobacteria), a new toxic marine heterocyst-forming cyanobacterium from a coral reef.</title>
        <authorList>
            <person name="Li H."/>
            <person name="Li R."/>
            <person name="Kang J."/>
            <person name="Hii K.S."/>
            <person name="Mohamed H.F."/>
            <person name="Xu X."/>
            <person name="Luo Z."/>
        </authorList>
    </citation>
    <scope>NUCLEOTIDE SEQUENCE [LARGE SCALE GENOMIC DNA]</scope>
    <source>
        <strain evidence="2 3">TIOX110</strain>
    </source>
</reference>
<organism evidence="2 3">
    <name type="scientific">Okeanomitos corallinicola TIOX110</name>
    <dbReference type="NCBI Taxonomy" id="3133117"/>
    <lineage>
        <taxon>Bacteria</taxon>
        <taxon>Bacillati</taxon>
        <taxon>Cyanobacteriota</taxon>
        <taxon>Cyanophyceae</taxon>
        <taxon>Nostocales</taxon>
        <taxon>Aphanizomenonaceae</taxon>
        <taxon>Okeanomitos</taxon>
    </lineage>
</organism>
<dbReference type="EMBL" id="CP150886">
    <property type="protein sequence ID" value="WZB90006.1"/>
    <property type="molecule type" value="Genomic_DNA"/>
</dbReference>
<feature type="region of interest" description="Disordered" evidence="1">
    <location>
        <begin position="172"/>
        <end position="196"/>
    </location>
</feature>
<evidence type="ECO:0000256" key="1">
    <source>
        <dbReference type="SAM" id="MobiDB-lite"/>
    </source>
</evidence>
<gene>
    <name evidence="2" type="ORF">WJM97_10080</name>
</gene>
<evidence type="ECO:0000313" key="3">
    <source>
        <dbReference type="Proteomes" id="UP001483337"/>
    </source>
</evidence>
<name>A0ABZ2UX78_9CYAN</name>